<proteinExistence type="predicted"/>
<evidence type="ECO:0000313" key="12">
    <source>
        <dbReference type="Proteomes" id="UP001597097"/>
    </source>
</evidence>
<keyword evidence="3" id="KW-0808">Transferase</keyword>
<keyword evidence="9" id="KW-0472">Membrane</keyword>
<dbReference type="EC" id="2.7.11.1" evidence="1"/>
<evidence type="ECO:0000256" key="1">
    <source>
        <dbReference type="ARBA" id="ARBA00012513"/>
    </source>
</evidence>
<feature type="compositionally biased region" description="Low complexity" evidence="8">
    <location>
        <begin position="448"/>
        <end position="467"/>
    </location>
</feature>
<evidence type="ECO:0000256" key="6">
    <source>
        <dbReference type="ARBA" id="ARBA00022840"/>
    </source>
</evidence>
<keyword evidence="4 7" id="KW-0547">Nucleotide-binding</keyword>
<dbReference type="InterPro" id="IPR008271">
    <property type="entry name" value="Ser/Thr_kinase_AS"/>
</dbReference>
<dbReference type="PROSITE" id="PS00108">
    <property type="entry name" value="PROTEIN_KINASE_ST"/>
    <property type="match status" value="1"/>
</dbReference>
<evidence type="ECO:0000313" key="11">
    <source>
        <dbReference type="EMBL" id="MFD1547884.1"/>
    </source>
</evidence>
<keyword evidence="5 11" id="KW-0418">Kinase</keyword>
<dbReference type="PANTHER" id="PTHR43289">
    <property type="entry name" value="MITOGEN-ACTIVATED PROTEIN KINASE KINASE KINASE 20-RELATED"/>
    <property type="match status" value="1"/>
</dbReference>
<keyword evidence="9" id="KW-0812">Transmembrane</keyword>
<dbReference type="InterPro" id="IPR000719">
    <property type="entry name" value="Prot_kinase_dom"/>
</dbReference>
<feature type="compositionally biased region" description="Polar residues" evidence="8">
    <location>
        <begin position="346"/>
        <end position="359"/>
    </location>
</feature>
<feature type="domain" description="Protein kinase" evidence="10">
    <location>
        <begin position="6"/>
        <end position="253"/>
    </location>
</feature>
<dbReference type="InterPro" id="IPR017441">
    <property type="entry name" value="Protein_kinase_ATP_BS"/>
</dbReference>
<comment type="caution">
    <text evidence="11">The sequence shown here is derived from an EMBL/GenBank/DDBJ whole genome shotgun (WGS) entry which is preliminary data.</text>
</comment>
<dbReference type="Proteomes" id="UP001597097">
    <property type="component" value="Unassembled WGS sequence"/>
</dbReference>
<evidence type="ECO:0000256" key="3">
    <source>
        <dbReference type="ARBA" id="ARBA00022679"/>
    </source>
</evidence>
<feature type="compositionally biased region" description="Polar residues" evidence="8">
    <location>
        <begin position="429"/>
        <end position="438"/>
    </location>
</feature>
<accession>A0ABW4GZV6</accession>
<feature type="region of interest" description="Disordered" evidence="8">
    <location>
        <begin position="346"/>
        <end position="467"/>
    </location>
</feature>
<keyword evidence="2" id="KW-0723">Serine/threonine-protein kinase</keyword>
<feature type="compositionally biased region" description="Basic and acidic residues" evidence="8">
    <location>
        <begin position="390"/>
        <end position="405"/>
    </location>
</feature>
<sequence length="536" mass="56122">MDVPGYTEVRELGHGATGRVMLALRESDGTPVAIKHLSARLRDDELFVERFRAEAGLIRELDSPHTARLLDYIEGQEDACIVMELVDGVTLRRLLRHAGATGPEAALTVLKGALLGLAEAHRRGVVHRDFKPENVIVSPDGQSKLVDFGVAAHSGENPPLAGTPSYMAPEQWADAPAGPASDVYAAAVVFFECLTGHRPFTGENYAALAYRHQHAEPPLEEVEEPMRALVGHGLAKDPADRPESAEVFLEELEKVADLAYGTGWEVRGRAGLGLLTVPLTALLPLSKPLPAQGNGTSLFQSALAPMTKFAVTSGLVVATAAAVVSAFVIWNDAPPDDSVAALPPVSTSAPVIPSRSGTAEPSIVTAGPSTTDAVDPAATREHADPTGSREPARSHEPVRSHEATRGPEPTPTPATHPATSQPTVKPTVKPTSRPTTKQAAGEPKPSERPATTRPATTQAPAPTAAAQPLVSVSVKVSVGVPLLEGKDGLLDADVGLGLGSGLLGFVLVPGSALLGRQWVARRARRRVGDAGHTEIC</sequence>
<keyword evidence="12" id="KW-1185">Reference proteome</keyword>
<feature type="transmembrane region" description="Helical" evidence="9">
    <location>
        <begin position="494"/>
        <end position="515"/>
    </location>
</feature>
<dbReference type="CDD" id="cd14014">
    <property type="entry name" value="STKc_PknB_like"/>
    <property type="match status" value="1"/>
</dbReference>
<dbReference type="EMBL" id="JBHUCM010000085">
    <property type="protein sequence ID" value="MFD1547884.1"/>
    <property type="molecule type" value="Genomic_DNA"/>
</dbReference>
<keyword evidence="6 7" id="KW-0067">ATP-binding</keyword>
<evidence type="ECO:0000259" key="10">
    <source>
        <dbReference type="PROSITE" id="PS50011"/>
    </source>
</evidence>
<evidence type="ECO:0000256" key="8">
    <source>
        <dbReference type="SAM" id="MobiDB-lite"/>
    </source>
</evidence>
<dbReference type="PROSITE" id="PS50011">
    <property type="entry name" value="PROTEIN_KINASE_DOM"/>
    <property type="match status" value="1"/>
</dbReference>
<dbReference type="PANTHER" id="PTHR43289:SF6">
    <property type="entry name" value="SERINE_THREONINE-PROTEIN KINASE NEKL-3"/>
    <property type="match status" value="1"/>
</dbReference>
<dbReference type="RefSeq" id="WP_219539709.1">
    <property type="nucleotide sequence ID" value="NZ_JAHKRM010000071.1"/>
</dbReference>
<evidence type="ECO:0000256" key="2">
    <source>
        <dbReference type="ARBA" id="ARBA00022527"/>
    </source>
</evidence>
<gene>
    <name evidence="11" type="ORF">ACFSJ0_63410</name>
</gene>
<dbReference type="PROSITE" id="PS00107">
    <property type="entry name" value="PROTEIN_KINASE_ATP"/>
    <property type="match status" value="1"/>
</dbReference>
<dbReference type="Pfam" id="PF00069">
    <property type="entry name" value="Pkinase"/>
    <property type="match status" value="1"/>
</dbReference>
<dbReference type="GO" id="GO:0016301">
    <property type="term" value="F:kinase activity"/>
    <property type="evidence" value="ECO:0007669"/>
    <property type="project" value="UniProtKB-KW"/>
</dbReference>
<reference evidence="12" key="1">
    <citation type="journal article" date="2019" name="Int. J. Syst. Evol. Microbiol.">
        <title>The Global Catalogue of Microorganisms (GCM) 10K type strain sequencing project: providing services to taxonomists for standard genome sequencing and annotation.</title>
        <authorList>
            <consortium name="The Broad Institute Genomics Platform"/>
            <consortium name="The Broad Institute Genome Sequencing Center for Infectious Disease"/>
            <person name="Wu L."/>
            <person name="Ma J."/>
        </authorList>
    </citation>
    <scope>NUCLEOTIDE SEQUENCE [LARGE SCALE GENOMIC DNA]</scope>
    <source>
        <strain evidence="12">CGMCC 1.15399</strain>
    </source>
</reference>
<keyword evidence="9" id="KW-1133">Transmembrane helix</keyword>
<evidence type="ECO:0000256" key="7">
    <source>
        <dbReference type="PROSITE-ProRule" id="PRU10141"/>
    </source>
</evidence>
<protein>
    <recommendedName>
        <fullName evidence="1">non-specific serine/threonine protein kinase</fullName>
        <ecNumber evidence="1">2.7.11.1</ecNumber>
    </recommendedName>
</protein>
<evidence type="ECO:0000256" key="9">
    <source>
        <dbReference type="SAM" id="Phobius"/>
    </source>
</evidence>
<feature type="binding site" evidence="7">
    <location>
        <position position="35"/>
    </location>
    <ligand>
        <name>ATP</name>
        <dbReference type="ChEBI" id="CHEBI:30616"/>
    </ligand>
</feature>
<evidence type="ECO:0000256" key="4">
    <source>
        <dbReference type="ARBA" id="ARBA00022741"/>
    </source>
</evidence>
<organism evidence="11 12">
    <name type="scientific">Nonomuraea guangzhouensis</name>
    <dbReference type="NCBI Taxonomy" id="1291555"/>
    <lineage>
        <taxon>Bacteria</taxon>
        <taxon>Bacillati</taxon>
        <taxon>Actinomycetota</taxon>
        <taxon>Actinomycetes</taxon>
        <taxon>Streptosporangiales</taxon>
        <taxon>Streptosporangiaceae</taxon>
        <taxon>Nonomuraea</taxon>
    </lineage>
</organism>
<evidence type="ECO:0000256" key="5">
    <source>
        <dbReference type="ARBA" id="ARBA00022777"/>
    </source>
</evidence>
<name>A0ABW4GZV6_9ACTN</name>